<evidence type="ECO:0000256" key="2">
    <source>
        <dbReference type="ARBA" id="ARBA00005594"/>
    </source>
</evidence>
<dbReference type="CDD" id="cd00672">
    <property type="entry name" value="CysRS_core"/>
    <property type="match status" value="1"/>
</dbReference>
<evidence type="ECO:0000313" key="15">
    <source>
        <dbReference type="Proteomes" id="UP000184603"/>
    </source>
</evidence>
<dbReference type="Pfam" id="PF09190">
    <property type="entry name" value="DALR_2"/>
    <property type="match status" value="1"/>
</dbReference>
<dbReference type="GO" id="GO:0006423">
    <property type="term" value="P:cysteinyl-tRNA aminoacylation"/>
    <property type="evidence" value="ECO:0007669"/>
    <property type="project" value="UniProtKB-UniRule"/>
</dbReference>
<dbReference type="InterPro" id="IPR024909">
    <property type="entry name" value="Cys-tRNA/MSH_ligase"/>
</dbReference>
<evidence type="ECO:0000259" key="13">
    <source>
        <dbReference type="SMART" id="SM00840"/>
    </source>
</evidence>
<feature type="short sequence motif" description="'KMSKS' region" evidence="12">
    <location>
        <begin position="266"/>
        <end position="270"/>
    </location>
</feature>
<keyword evidence="8 12" id="KW-0862">Zinc</keyword>
<keyword evidence="15" id="KW-1185">Reference proteome</keyword>
<dbReference type="PANTHER" id="PTHR10890:SF3">
    <property type="entry name" value="CYSTEINE--TRNA LIGASE, CYTOPLASMIC"/>
    <property type="match status" value="1"/>
</dbReference>
<reference evidence="14 15" key="1">
    <citation type="submission" date="2016-12" db="EMBL/GenBank/DDBJ databases">
        <authorList>
            <person name="Song W.-J."/>
            <person name="Kurnit D.M."/>
        </authorList>
    </citation>
    <scope>NUCLEOTIDE SEQUENCE [LARGE SCALE GENOMIC DNA]</scope>
    <source>
        <strain evidence="14 15">DSM 18488</strain>
    </source>
</reference>
<keyword evidence="9 12" id="KW-0067">ATP-binding</keyword>
<comment type="subcellular location">
    <subcellularLocation>
        <location evidence="1 12">Cytoplasm</location>
    </subcellularLocation>
</comment>
<dbReference type="Gene3D" id="1.20.120.1910">
    <property type="entry name" value="Cysteine-tRNA ligase, C-terminal anti-codon recognition domain"/>
    <property type="match status" value="1"/>
</dbReference>
<dbReference type="GO" id="GO:0004817">
    <property type="term" value="F:cysteine-tRNA ligase activity"/>
    <property type="evidence" value="ECO:0007669"/>
    <property type="project" value="UniProtKB-UniRule"/>
</dbReference>
<comment type="catalytic activity">
    <reaction evidence="12">
        <text>tRNA(Cys) + L-cysteine + ATP = L-cysteinyl-tRNA(Cys) + AMP + diphosphate</text>
        <dbReference type="Rhea" id="RHEA:17773"/>
        <dbReference type="Rhea" id="RHEA-COMP:9661"/>
        <dbReference type="Rhea" id="RHEA-COMP:9679"/>
        <dbReference type="ChEBI" id="CHEBI:30616"/>
        <dbReference type="ChEBI" id="CHEBI:33019"/>
        <dbReference type="ChEBI" id="CHEBI:35235"/>
        <dbReference type="ChEBI" id="CHEBI:78442"/>
        <dbReference type="ChEBI" id="CHEBI:78517"/>
        <dbReference type="ChEBI" id="CHEBI:456215"/>
        <dbReference type="EC" id="6.1.1.16"/>
    </reaction>
</comment>
<dbReference type="PANTHER" id="PTHR10890">
    <property type="entry name" value="CYSTEINYL-TRNA SYNTHETASE"/>
    <property type="match status" value="1"/>
</dbReference>
<evidence type="ECO:0000256" key="3">
    <source>
        <dbReference type="ARBA" id="ARBA00011245"/>
    </source>
</evidence>
<feature type="binding site" evidence="12">
    <location>
        <position position="209"/>
    </location>
    <ligand>
        <name>Zn(2+)</name>
        <dbReference type="ChEBI" id="CHEBI:29105"/>
    </ligand>
</feature>
<name>A0A1M7Y1T6_9BACT</name>
<dbReference type="EC" id="6.1.1.16" evidence="12"/>
<organism evidence="14 15">
    <name type="scientific">Desulfopila aestuarii DSM 18488</name>
    <dbReference type="NCBI Taxonomy" id="1121416"/>
    <lineage>
        <taxon>Bacteria</taxon>
        <taxon>Pseudomonadati</taxon>
        <taxon>Thermodesulfobacteriota</taxon>
        <taxon>Desulfobulbia</taxon>
        <taxon>Desulfobulbales</taxon>
        <taxon>Desulfocapsaceae</taxon>
        <taxon>Desulfopila</taxon>
    </lineage>
</organism>
<sequence length="490" mass="56167">MTIHIYNTLTGKKERLEPLEPNHVKLYVCGITSYDFCHIGHARSALAFDMIVKYLRYRNYKVTYVRNFTDIDDKIINRAAEQNTSSFELADRFIHEFYTDMDRLGIDRPDMEPKATEHIQEMVQIISELIDKGMAYQAGNDVYYAVETFSEYGKLSRRNLEDMQAGARISVNEMKRNPMDFVLWKGSKPGEPKWDSPWGEGRPGWHIECSAMSRKYLGNTFDIHGGGKDLIFPHHENEIAQSEGANGCSFVKTWIHHGFVTIRDEKMSKSLNNFLTIRDLLEHYHPEILRFFVFSTHYRNPLDFSELAMQDATAGLERLYAAIAAVDALTTDGRSDSDSVITDKDRQQMLSIEERFQKAMDNDFNSAQAQSVLFDAAKSINRILQGLPPEPASDDLVFLHATRDLVKKLAAIMGLLEEDAQTFLDAQKQKMLSAIDMDEVTIDNLIEERRLARSTKNWARSDEIRDELLAHNIELKDGPEGTSWTVKRTS</sequence>
<dbReference type="SUPFAM" id="SSF47323">
    <property type="entry name" value="Anticodon-binding domain of a subclass of class I aminoacyl-tRNA synthetases"/>
    <property type="match status" value="1"/>
</dbReference>
<evidence type="ECO:0000313" key="14">
    <source>
        <dbReference type="EMBL" id="SHO45808.1"/>
    </source>
</evidence>
<evidence type="ECO:0000256" key="11">
    <source>
        <dbReference type="ARBA" id="ARBA00023146"/>
    </source>
</evidence>
<feature type="binding site" evidence="12">
    <location>
        <position position="234"/>
    </location>
    <ligand>
        <name>Zn(2+)</name>
        <dbReference type="ChEBI" id="CHEBI:29105"/>
    </ligand>
</feature>
<evidence type="ECO:0000256" key="6">
    <source>
        <dbReference type="ARBA" id="ARBA00022723"/>
    </source>
</evidence>
<dbReference type="HAMAP" id="MF_00041">
    <property type="entry name" value="Cys_tRNA_synth"/>
    <property type="match status" value="1"/>
</dbReference>
<gene>
    <name evidence="12" type="primary">cysS</name>
    <name evidence="14" type="ORF">SAMN02745220_01217</name>
</gene>
<keyword evidence="11 12" id="KW-0030">Aminoacyl-tRNA synthetase</keyword>
<feature type="short sequence motif" description="'HIGH' region" evidence="12">
    <location>
        <begin position="31"/>
        <end position="41"/>
    </location>
</feature>
<protein>
    <recommendedName>
        <fullName evidence="12">Cysteine--tRNA ligase</fullName>
        <ecNumber evidence="12">6.1.1.16</ecNumber>
    </recommendedName>
    <alternativeName>
        <fullName evidence="12">Cysteinyl-tRNA synthetase</fullName>
        <shortName evidence="12">CysRS</shortName>
    </alternativeName>
</protein>
<feature type="binding site" evidence="12">
    <location>
        <position position="29"/>
    </location>
    <ligand>
        <name>Zn(2+)</name>
        <dbReference type="ChEBI" id="CHEBI:29105"/>
    </ligand>
</feature>
<dbReference type="InterPro" id="IPR032678">
    <property type="entry name" value="tRNA-synt_1_cat_dom"/>
</dbReference>
<dbReference type="Proteomes" id="UP000184603">
    <property type="component" value="Unassembled WGS sequence"/>
</dbReference>
<dbReference type="GO" id="GO:0005829">
    <property type="term" value="C:cytosol"/>
    <property type="evidence" value="ECO:0007669"/>
    <property type="project" value="TreeGrafter"/>
</dbReference>
<dbReference type="InterPro" id="IPR009080">
    <property type="entry name" value="tRNAsynth_Ia_anticodon-bd"/>
</dbReference>
<evidence type="ECO:0000256" key="5">
    <source>
        <dbReference type="ARBA" id="ARBA00022598"/>
    </source>
</evidence>
<dbReference type="InterPro" id="IPR014729">
    <property type="entry name" value="Rossmann-like_a/b/a_fold"/>
</dbReference>
<keyword evidence="7 12" id="KW-0547">Nucleotide-binding</keyword>
<dbReference type="AlphaFoldDB" id="A0A1M7Y1T6"/>
<dbReference type="SMART" id="SM00840">
    <property type="entry name" value="DALR_2"/>
    <property type="match status" value="1"/>
</dbReference>
<evidence type="ECO:0000256" key="10">
    <source>
        <dbReference type="ARBA" id="ARBA00022917"/>
    </source>
</evidence>
<comment type="subunit">
    <text evidence="3 12">Monomer.</text>
</comment>
<evidence type="ECO:0000256" key="12">
    <source>
        <dbReference type="HAMAP-Rule" id="MF_00041"/>
    </source>
</evidence>
<comment type="similarity">
    <text evidence="2 12">Belongs to the class-I aminoacyl-tRNA synthetase family.</text>
</comment>
<keyword evidence="4 12" id="KW-0963">Cytoplasm</keyword>
<dbReference type="EMBL" id="FRFE01000004">
    <property type="protein sequence ID" value="SHO45808.1"/>
    <property type="molecule type" value="Genomic_DNA"/>
</dbReference>
<keyword evidence="10 12" id="KW-0648">Protein biosynthesis</keyword>
<evidence type="ECO:0000256" key="7">
    <source>
        <dbReference type="ARBA" id="ARBA00022741"/>
    </source>
</evidence>
<dbReference type="InterPro" id="IPR015273">
    <property type="entry name" value="Cys-tRNA-synt_Ia_DALR"/>
</dbReference>
<dbReference type="GO" id="GO:0005524">
    <property type="term" value="F:ATP binding"/>
    <property type="evidence" value="ECO:0007669"/>
    <property type="project" value="UniProtKB-UniRule"/>
</dbReference>
<dbReference type="RefSeq" id="WP_073612556.1">
    <property type="nucleotide sequence ID" value="NZ_FRFE01000004.1"/>
</dbReference>
<dbReference type="Gene3D" id="3.40.50.620">
    <property type="entry name" value="HUPs"/>
    <property type="match status" value="1"/>
</dbReference>
<evidence type="ECO:0000256" key="4">
    <source>
        <dbReference type="ARBA" id="ARBA00022490"/>
    </source>
</evidence>
<comment type="cofactor">
    <cofactor evidence="12">
        <name>Zn(2+)</name>
        <dbReference type="ChEBI" id="CHEBI:29105"/>
    </cofactor>
    <text evidence="12">Binds 1 zinc ion per subunit.</text>
</comment>
<evidence type="ECO:0000256" key="9">
    <source>
        <dbReference type="ARBA" id="ARBA00022840"/>
    </source>
</evidence>
<dbReference type="PRINTS" id="PR00983">
    <property type="entry name" value="TRNASYNTHCYS"/>
</dbReference>
<keyword evidence="6 12" id="KW-0479">Metal-binding</keyword>
<dbReference type="STRING" id="1121416.SAMN02745220_01217"/>
<dbReference type="FunFam" id="3.40.50.620:FF:000009">
    <property type="entry name" value="Cysteine--tRNA ligase"/>
    <property type="match status" value="1"/>
</dbReference>
<dbReference type="OrthoDB" id="9815130at2"/>
<dbReference type="GO" id="GO:0008270">
    <property type="term" value="F:zinc ion binding"/>
    <property type="evidence" value="ECO:0007669"/>
    <property type="project" value="UniProtKB-UniRule"/>
</dbReference>
<dbReference type="SUPFAM" id="SSF52374">
    <property type="entry name" value="Nucleotidylyl transferase"/>
    <property type="match status" value="1"/>
</dbReference>
<accession>A0A1M7Y1T6</accession>
<evidence type="ECO:0000256" key="1">
    <source>
        <dbReference type="ARBA" id="ARBA00004496"/>
    </source>
</evidence>
<feature type="binding site" evidence="12">
    <location>
        <position position="269"/>
    </location>
    <ligand>
        <name>ATP</name>
        <dbReference type="ChEBI" id="CHEBI:30616"/>
    </ligand>
</feature>
<evidence type="ECO:0000256" key="8">
    <source>
        <dbReference type="ARBA" id="ARBA00022833"/>
    </source>
</evidence>
<proteinExistence type="inferred from homology"/>
<dbReference type="InterPro" id="IPR015803">
    <property type="entry name" value="Cys-tRNA-ligase"/>
</dbReference>
<dbReference type="NCBIfam" id="TIGR00435">
    <property type="entry name" value="cysS"/>
    <property type="match status" value="1"/>
</dbReference>
<feature type="binding site" evidence="12">
    <location>
        <position position="238"/>
    </location>
    <ligand>
        <name>Zn(2+)</name>
        <dbReference type="ChEBI" id="CHEBI:29105"/>
    </ligand>
</feature>
<dbReference type="Pfam" id="PF01406">
    <property type="entry name" value="tRNA-synt_1e"/>
    <property type="match status" value="1"/>
</dbReference>
<keyword evidence="5 12" id="KW-0436">Ligase</keyword>
<feature type="domain" description="Cysteinyl-tRNA synthetase class Ia DALR" evidence="13">
    <location>
        <begin position="355"/>
        <end position="424"/>
    </location>
</feature>